<evidence type="ECO:0000256" key="1">
    <source>
        <dbReference type="ARBA" id="ARBA00004651"/>
    </source>
</evidence>
<keyword evidence="10" id="KW-1185">Reference proteome</keyword>
<dbReference type="CDD" id="cd06261">
    <property type="entry name" value="TM_PBP2"/>
    <property type="match status" value="1"/>
</dbReference>
<feature type="transmembrane region" description="Helical" evidence="7">
    <location>
        <begin position="294"/>
        <end position="320"/>
    </location>
</feature>
<dbReference type="Pfam" id="PF00528">
    <property type="entry name" value="BPD_transp_1"/>
    <property type="match status" value="1"/>
</dbReference>
<dbReference type="Gene3D" id="1.10.3720.10">
    <property type="entry name" value="MetI-like"/>
    <property type="match status" value="1"/>
</dbReference>
<dbReference type="InterPro" id="IPR035906">
    <property type="entry name" value="MetI-like_sf"/>
</dbReference>
<evidence type="ECO:0000259" key="8">
    <source>
        <dbReference type="PROSITE" id="PS50928"/>
    </source>
</evidence>
<keyword evidence="2 7" id="KW-0813">Transport</keyword>
<evidence type="ECO:0000256" key="5">
    <source>
        <dbReference type="ARBA" id="ARBA00022989"/>
    </source>
</evidence>
<dbReference type="PANTHER" id="PTHR43163:SF9">
    <property type="entry name" value="ABC TRANSPORTER PERMEASE PROTEIN"/>
    <property type="match status" value="1"/>
</dbReference>
<feature type="transmembrane region" description="Helical" evidence="7">
    <location>
        <begin position="189"/>
        <end position="212"/>
    </location>
</feature>
<dbReference type="PANTHER" id="PTHR43163">
    <property type="entry name" value="DIPEPTIDE TRANSPORT SYSTEM PERMEASE PROTEIN DPPB-RELATED"/>
    <property type="match status" value="1"/>
</dbReference>
<dbReference type="InterPro" id="IPR000515">
    <property type="entry name" value="MetI-like"/>
</dbReference>
<feature type="transmembrane region" description="Helical" evidence="7">
    <location>
        <begin position="252"/>
        <end position="274"/>
    </location>
</feature>
<gene>
    <name evidence="9" type="ORF">ACFPCY_29300</name>
</gene>
<sequence>MRRSRPGRIVLRRAVTAVAVVVALSALCFALLDAAPGDPAADVLEARSGGRPPSAAAVADLRRSMGLDDPLPVRYGRWVADAARGDFGTSYKTGRPVSEVLADTAPWTLLLTGAAVLISVLGAIAVGLAAALTRRAWLRRSIETALFVIGGMPGFVVALLLLWIFSAWLGLLPSGGLSEPGQGVTPDVLLPHLVLPALALAFGHHFGAYARLVETGVGRLRTAPHVDNARSRGLPGRVVVARHLLRPGLVPFAARLGVGVGGLVAGAYATELIFSWPGVGRRAILAAQGGDYPVLTAIVLVTGVIVVLANLLGDLAVGWLDPRVNLERAHAH</sequence>
<feature type="transmembrane region" description="Helical" evidence="7">
    <location>
        <begin position="107"/>
        <end position="132"/>
    </location>
</feature>
<evidence type="ECO:0000256" key="2">
    <source>
        <dbReference type="ARBA" id="ARBA00022448"/>
    </source>
</evidence>
<feature type="transmembrane region" description="Helical" evidence="7">
    <location>
        <begin position="144"/>
        <end position="169"/>
    </location>
</feature>
<comment type="subcellular location">
    <subcellularLocation>
        <location evidence="1 7">Cell membrane</location>
        <topology evidence="1 7">Multi-pass membrane protein</topology>
    </subcellularLocation>
</comment>
<reference evidence="10" key="1">
    <citation type="journal article" date="2019" name="Int. J. Syst. Evol. Microbiol.">
        <title>The Global Catalogue of Microorganisms (GCM) 10K type strain sequencing project: providing services to taxonomists for standard genome sequencing and annotation.</title>
        <authorList>
            <consortium name="The Broad Institute Genomics Platform"/>
            <consortium name="The Broad Institute Genome Sequencing Center for Infectious Disease"/>
            <person name="Wu L."/>
            <person name="Ma J."/>
        </authorList>
    </citation>
    <scope>NUCLEOTIDE SEQUENCE [LARGE SCALE GENOMIC DNA]</scope>
    <source>
        <strain evidence="10">KLKA75</strain>
    </source>
</reference>
<dbReference type="SUPFAM" id="SSF161098">
    <property type="entry name" value="MetI-like"/>
    <property type="match status" value="1"/>
</dbReference>
<keyword evidence="6 7" id="KW-0472">Membrane</keyword>
<dbReference type="Proteomes" id="UP001595872">
    <property type="component" value="Unassembled WGS sequence"/>
</dbReference>
<organism evidence="9 10">
    <name type="scientific">Actinomadura gamaensis</name>
    <dbReference type="NCBI Taxonomy" id="1763541"/>
    <lineage>
        <taxon>Bacteria</taxon>
        <taxon>Bacillati</taxon>
        <taxon>Actinomycetota</taxon>
        <taxon>Actinomycetes</taxon>
        <taxon>Streptosporangiales</taxon>
        <taxon>Thermomonosporaceae</taxon>
        <taxon>Actinomadura</taxon>
    </lineage>
</organism>
<dbReference type="EMBL" id="JBHSIT010000009">
    <property type="protein sequence ID" value="MFC4911436.1"/>
    <property type="molecule type" value="Genomic_DNA"/>
</dbReference>
<keyword evidence="5 7" id="KW-1133">Transmembrane helix</keyword>
<evidence type="ECO:0000256" key="4">
    <source>
        <dbReference type="ARBA" id="ARBA00022692"/>
    </source>
</evidence>
<comment type="caution">
    <text evidence="9">The sequence shown here is derived from an EMBL/GenBank/DDBJ whole genome shotgun (WGS) entry which is preliminary data.</text>
</comment>
<name>A0ABV9U823_9ACTN</name>
<feature type="domain" description="ABC transmembrane type-1" evidence="8">
    <location>
        <begin position="105"/>
        <end position="313"/>
    </location>
</feature>
<dbReference type="PROSITE" id="PS50928">
    <property type="entry name" value="ABC_TM1"/>
    <property type="match status" value="1"/>
</dbReference>
<evidence type="ECO:0000313" key="9">
    <source>
        <dbReference type="EMBL" id="MFC4911436.1"/>
    </source>
</evidence>
<evidence type="ECO:0000313" key="10">
    <source>
        <dbReference type="Proteomes" id="UP001595872"/>
    </source>
</evidence>
<comment type="similarity">
    <text evidence="7">Belongs to the binding-protein-dependent transport system permease family.</text>
</comment>
<evidence type="ECO:0000256" key="7">
    <source>
        <dbReference type="RuleBase" id="RU363032"/>
    </source>
</evidence>
<keyword evidence="3" id="KW-1003">Cell membrane</keyword>
<dbReference type="Pfam" id="PF19300">
    <property type="entry name" value="BPD_transp_1_N"/>
    <property type="match status" value="1"/>
</dbReference>
<evidence type="ECO:0000256" key="6">
    <source>
        <dbReference type="ARBA" id="ARBA00023136"/>
    </source>
</evidence>
<dbReference type="InterPro" id="IPR045621">
    <property type="entry name" value="BPD_transp_1_N"/>
</dbReference>
<evidence type="ECO:0000256" key="3">
    <source>
        <dbReference type="ARBA" id="ARBA00022475"/>
    </source>
</evidence>
<dbReference type="RefSeq" id="WP_378260342.1">
    <property type="nucleotide sequence ID" value="NZ_JBHSIT010000009.1"/>
</dbReference>
<proteinExistence type="inferred from homology"/>
<accession>A0ABV9U823</accession>
<keyword evidence="4 7" id="KW-0812">Transmembrane</keyword>
<protein>
    <submittedName>
        <fullName evidence="9">ABC transporter permease</fullName>
    </submittedName>
</protein>